<dbReference type="AlphaFoldDB" id="A0A9J6F110"/>
<sequence length="273" mass="29983">MAVRRRFPGSVVVAVGYSMGGLLLSHYLLQTGDASQIDAGLSVSAPFHLPTSYDNLMSWSSNFLINLYLTNCLMTLVRRNVHVMSATDMIDVNQLQRCRTLSDFDNHYTAPVFGFRTAMDFYAYASLNTLPVAEIEQSPWLSAVVTPRGGHLGFVDGWLWPKMPFYSERFTAAYVRGLLALVRGPLGPKALHSLADPRSTESLSPYQPIVEKLTASYFTSRPGDREGAAAEKPSGENKRNQDIIRALVTTHTPPRAVQHSCAARTEPGACATA</sequence>
<comment type="caution">
    <text evidence="4">The sequence shown here is derived from an EMBL/GenBank/DDBJ whole genome shotgun (WGS) entry which is preliminary data.</text>
</comment>
<accession>A0A9J6F110</accession>
<dbReference type="GO" id="GO:0051793">
    <property type="term" value="P:medium-chain fatty acid catabolic process"/>
    <property type="evidence" value="ECO:0007669"/>
    <property type="project" value="TreeGrafter"/>
</dbReference>
<dbReference type="InterPro" id="IPR050960">
    <property type="entry name" value="AB_hydrolase_4_sf"/>
</dbReference>
<keyword evidence="3" id="KW-0472">Membrane</keyword>
<dbReference type="GO" id="GO:0047372">
    <property type="term" value="F:monoacylglycerol lipase activity"/>
    <property type="evidence" value="ECO:0007669"/>
    <property type="project" value="TreeGrafter"/>
</dbReference>
<dbReference type="GO" id="GO:0008126">
    <property type="term" value="F:acetylesterase activity"/>
    <property type="evidence" value="ECO:0007669"/>
    <property type="project" value="TreeGrafter"/>
</dbReference>
<feature type="region of interest" description="Disordered" evidence="2">
    <location>
        <begin position="220"/>
        <end position="240"/>
    </location>
</feature>
<proteinExistence type="inferred from homology"/>
<keyword evidence="3" id="KW-0812">Transmembrane</keyword>
<dbReference type="Proteomes" id="UP000821866">
    <property type="component" value="Chromosome 1"/>
</dbReference>
<dbReference type="SUPFAM" id="SSF53474">
    <property type="entry name" value="alpha/beta-Hydrolases"/>
    <property type="match status" value="1"/>
</dbReference>
<dbReference type="InterPro" id="IPR029058">
    <property type="entry name" value="AB_hydrolase_fold"/>
</dbReference>
<evidence type="ECO:0000313" key="5">
    <source>
        <dbReference type="Proteomes" id="UP000821866"/>
    </source>
</evidence>
<evidence type="ECO:0000256" key="2">
    <source>
        <dbReference type="SAM" id="MobiDB-lite"/>
    </source>
</evidence>
<evidence type="ECO:0000256" key="3">
    <source>
        <dbReference type="SAM" id="Phobius"/>
    </source>
</evidence>
<organism evidence="4 5">
    <name type="scientific">Rhipicephalus microplus</name>
    <name type="common">Cattle tick</name>
    <name type="synonym">Boophilus microplus</name>
    <dbReference type="NCBI Taxonomy" id="6941"/>
    <lineage>
        <taxon>Eukaryota</taxon>
        <taxon>Metazoa</taxon>
        <taxon>Ecdysozoa</taxon>
        <taxon>Arthropoda</taxon>
        <taxon>Chelicerata</taxon>
        <taxon>Arachnida</taxon>
        <taxon>Acari</taxon>
        <taxon>Parasitiformes</taxon>
        <taxon>Ixodida</taxon>
        <taxon>Ixodoidea</taxon>
        <taxon>Ixodidae</taxon>
        <taxon>Rhipicephalinae</taxon>
        <taxon>Rhipicephalus</taxon>
        <taxon>Boophilus</taxon>
    </lineage>
</organism>
<dbReference type="EMBL" id="JABSTU010000001">
    <property type="protein sequence ID" value="KAH8040454.1"/>
    <property type="molecule type" value="Genomic_DNA"/>
</dbReference>
<evidence type="ECO:0000313" key="4">
    <source>
        <dbReference type="EMBL" id="KAH8040454.1"/>
    </source>
</evidence>
<dbReference type="GO" id="GO:0051792">
    <property type="term" value="P:medium-chain fatty acid biosynthetic process"/>
    <property type="evidence" value="ECO:0007669"/>
    <property type="project" value="TreeGrafter"/>
</dbReference>
<dbReference type="PANTHER" id="PTHR10794:SF63">
    <property type="entry name" value="ALPHA_BETA HYDROLASE 1, ISOFORM A"/>
    <property type="match status" value="1"/>
</dbReference>
<dbReference type="VEuPathDB" id="VectorBase:LOC119167298"/>
<keyword evidence="5" id="KW-1185">Reference proteome</keyword>
<protein>
    <submittedName>
        <fullName evidence="4">Uncharacterized protein</fullName>
    </submittedName>
</protein>
<reference evidence="4" key="1">
    <citation type="journal article" date="2020" name="Cell">
        <title>Large-Scale Comparative Analyses of Tick Genomes Elucidate Their Genetic Diversity and Vector Capacities.</title>
        <authorList>
            <consortium name="Tick Genome and Microbiome Consortium (TIGMIC)"/>
            <person name="Jia N."/>
            <person name="Wang J."/>
            <person name="Shi W."/>
            <person name="Du L."/>
            <person name="Sun Y."/>
            <person name="Zhan W."/>
            <person name="Jiang J.F."/>
            <person name="Wang Q."/>
            <person name="Zhang B."/>
            <person name="Ji P."/>
            <person name="Bell-Sakyi L."/>
            <person name="Cui X.M."/>
            <person name="Yuan T.T."/>
            <person name="Jiang B.G."/>
            <person name="Yang W.F."/>
            <person name="Lam T.T."/>
            <person name="Chang Q.C."/>
            <person name="Ding S.J."/>
            <person name="Wang X.J."/>
            <person name="Zhu J.G."/>
            <person name="Ruan X.D."/>
            <person name="Zhao L."/>
            <person name="Wei J.T."/>
            <person name="Ye R.Z."/>
            <person name="Que T.C."/>
            <person name="Du C.H."/>
            <person name="Zhou Y.H."/>
            <person name="Cheng J.X."/>
            <person name="Dai P.F."/>
            <person name="Guo W.B."/>
            <person name="Han X.H."/>
            <person name="Huang E.J."/>
            <person name="Li L.F."/>
            <person name="Wei W."/>
            <person name="Gao Y.C."/>
            <person name="Liu J.Z."/>
            <person name="Shao H.Z."/>
            <person name="Wang X."/>
            <person name="Wang C.C."/>
            <person name="Yang T.C."/>
            <person name="Huo Q.B."/>
            <person name="Li W."/>
            <person name="Chen H.Y."/>
            <person name="Chen S.E."/>
            <person name="Zhou L.G."/>
            <person name="Ni X.B."/>
            <person name="Tian J.H."/>
            <person name="Sheng Y."/>
            <person name="Liu T."/>
            <person name="Pan Y.S."/>
            <person name="Xia L.Y."/>
            <person name="Li J."/>
            <person name="Zhao F."/>
            <person name="Cao W.C."/>
        </authorList>
    </citation>
    <scope>NUCLEOTIDE SEQUENCE</scope>
    <source>
        <strain evidence="4">Rmic-2018</strain>
    </source>
</reference>
<comment type="similarity">
    <text evidence="1">Belongs to the AB hydrolase superfamily. AB hydrolase 4 family.</text>
</comment>
<gene>
    <name evidence="4" type="ORF">HPB51_010234</name>
</gene>
<dbReference type="PANTHER" id="PTHR10794">
    <property type="entry name" value="ABHYDROLASE DOMAIN-CONTAINING PROTEIN"/>
    <property type="match status" value="1"/>
</dbReference>
<keyword evidence="3" id="KW-1133">Transmembrane helix</keyword>
<reference evidence="4" key="2">
    <citation type="submission" date="2021-09" db="EMBL/GenBank/DDBJ databases">
        <authorList>
            <person name="Jia N."/>
            <person name="Wang J."/>
            <person name="Shi W."/>
            <person name="Du L."/>
            <person name="Sun Y."/>
            <person name="Zhan W."/>
            <person name="Jiang J."/>
            <person name="Wang Q."/>
            <person name="Zhang B."/>
            <person name="Ji P."/>
            <person name="Sakyi L.B."/>
            <person name="Cui X."/>
            <person name="Yuan T."/>
            <person name="Jiang B."/>
            <person name="Yang W."/>
            <person name="Lam T.T.-Y."/>
            <person name="Chang Q."/>
            <person name="Ding S."/>
            <person name="Wang X."/>
            <person name="Zhu J."/>
            <person name="Ruan X."/>
            <person name="Zhao L."/>
            <person name="Wei J."/>
            <person name="Que T."/>
            <person name="Du C."/>
            <person name="Cheng J."/>
            <person name="Dai P."/>
            <person name="Han X."/>
            <person name="Huang E."/>
            <person name="Gao Y."/>
            <person name="Liu J."/>
            <person name="Shao H."/>
            <person name="Ye R."/>
            <person name="Li L."/>
            <person name="Wei W."/>
            <person name="Wang X."/>
            <person name="Wang C."/>
            <person name="Huo Q."/>
            <person name="Li W."/>
            <person name="Guo W."/>
            <person name="Chen H."/>
            <person name="Chen S."/>
            <person name="Zhou L."/>
            <person name="Zhou L."/>
            <person name="Ni X."/>
            <person name="Tian J."/>
            <person name="Zhou Y."/>
            <person name="Sheng Y."/>
            <person name="Liu T."/>
            <person name="Pan Y."/>
            <person name="Xia L."/>
            <person name="Li J."/>
            <person name="Zhao F."/>
            <person name="Cao W."/>
        </authorList>
    </citation>
    <scope>NUCLEOTIDE SEQUENCE</scope>
    <source>
        <strain evidence="4">Rmic-2018</strain>
        <tissue evidence="4">Larvae</tissue>
    </source>
</reference>
<feature type="transmembrane region" description="Helical" evidence="3">
    <location>
        <begin position="7"/>
        <end position="29"/>
    </location>
</feature>
<feature type="transmembrane region" description="Helical" evidence="3">
    <location>
        <begin position="56"/>
        <end position="77"/>
    </location>
</feature>
<evidence type="ECO:0000256" key="1">
    <source>
        <dbReference type="ARBA" id="ARBA00010884"/>
    </source>
</evidence>
<feature type="compositionally biased region" description="Basic and acidic residues" evidence="2">
    <location>
        <begin position="222"/>
        <end position="240"/>
    </location>
</feature>
<name>A0A9J6F110_RHIMP</name>
<dbReference type="Gene3D" id="3.40.50.1820">
    <property type="entry name" value="alpha/beta hydrolase"/>
    <property type="match status" value="1"/>
</dbReference>